<evidence type="ECO:0000313" key="2">
    <source>
        <dbReference type="Proteomes" id="UP001275084"/>
    </source>
</evidence>
<keyword evidence="2" id="KW-1185">Reference proteome</keyword>
<gene>
    <name evidence="1" type="ORF">B0T25DRAFT_542018</name>
</gene>
<sequence length="130" mass="13864">MPQRNTSNTYTGPSVREMISSHTLAREVIARHDDACPIFDDDSILDLRRFARDPAQARDILRERGLLDGEGEELGAGANAHGSLSGLILATWGTDRSVLTERELGELRAWFAGGGGRTDGETAAAGAGEA</sequence>
<proteinExistence type="predicted"/>
<dbReference type="Proteomes" id="UP001275084">
    <property type="component" value="Unassembled WGS sequence"/>
</dbReference>
<reference evidence="1" key="2">
    <citation type="submission" date="2023-06" db="EMBL/GenBank/DDBJ databases">
        <authorList>
            <consortium name="Lawrence Berkeley National Laboratory"/>
            <person name="Haridas S."/>
            <person name="Hensen N."/>
            <person name="Bonometti L."/>
            <person name="Westerberg I."/>
            <person name="Brannstrom I.O."/>
            <person name="Guillou S."/>
            <person name="Cros-Aarteil S."/>
            <person name="Calhoun S."/>
            <person name="Kuo A."/>
            <person name="Mondo S."/>
            <person name="Pangilinan J."/>
            <person name="Riley R."/>
            <person name="Labutti K."/>
            <person name="Andreopoulos B."/>
            <person name="Lipzen A."/>
            <person name="Chen C."/>
            <person name="Yanf M."/>
            <person name="Daum C."/>
            <person name="Ng V."/>
            <person name="Clum A."/>
            <person name="Steindorff A."/>
            <person name="Ohm R."/>
            <person name="Martin F."/>
            <person name="Silar P."/>
            <person name="Natvig D."/>
            <person name="Lalanne C."/>
            <person name="Gautier V."/>
            <person name="Ament-Velasquez S.L."/>
            <person name="Kruys A."/>
            <person name="Hutchinson M.I."/>
            <person name="Powell A.J."/>
            <person name="Barry K."/>
            <person name="Miller A.N."/>
            <person name="Grigoriev I.V."/>
            <person name="Debuchy R."/>
            <person name="Gladieux P."/>
            <person name="Thoren M.H."/>
            <person name="Johannesson H."/>
        </authorList>
    </citation>
    <scope>NUCLEOTIDE SEQUENCE</scope>
    <source>
        <strain evidence="1">CBS 955.72</strain>
    </source>
</reference>
<reference evidence="1" key="1">
    <citation type="journal article" date="2023" name="Mol. Phylogenet. Evol.">
        <title>Genome-scale phylogeny and comparative genomics of the fungal order Sordariales.</title>
        <authorList>
            <person name="Hensen N."/>
            <person name="Bonometti L."/>
            <person name="Westerberg I."/>
            <person name="Brannstrom I.O."/>
            <person name="Guillou S."/>
            <person name="Cros-Aarteil S."/>
            <person name="Calhoun S."/>
            <person name="Haridas S."/>
            <person name="Kuo A."/>
            <person name="Mondo S."/>
            <person name="Pangilinan J."/>
            <person name="Riley R."/>
            <person name="LaButti K."/>
            <person name="Andreopoulos B."/>
            <person name="Lipzen A."/>
            <person name="Chen C."/>
            <person name="Yan M."/>
            <person name="Daum C."/>
            <person name="Ng V."/>
            <person name="Clum A."/>
            <person name="Steindorff A."/>
            <person name="Ohm R.A."/>
            <person name="Martin F."/>
            <person name="Silar P."/>
            <person name="Natvig D.O."/>
            <person name="Lalanne C."/>
            <person name="Gautier V."/>
            <person name="Ament-Velasquez S.L."/>
            <person name="Kruys A."/>
            <person name="Hutchinson M.I."/>
            <person name="Powell A.J."/>
            <person name="Barry K."/>
            <person name="Miller A.N."/>
            <person name="Grigoriev I.V."/>
            <person name="Debuchy R."/>
            <person name="Gladieux P."/>
            <person name="Hiltunen Thoren M."/>
            <person name="Johannesson H."/>
        </authorList>
    </citation>
    <scope>NUCLEOTIDE SEQUENCE</scope>
    <source>
        <strain evidence="1">CBS 955.72</strain>
    </source>
</reference>
<dbReference type="AlphaFoldDB" id="A0AAJ0MDJ0"/>
<organism evidence="1 2">
    <name type="scientific">Lasiosphaeria hispida</name>
    <dbReference type="NCBI Taxonomy" id="260671"/>
    <lineage>
        <taxon>Eukaryota</taxon>
        <taxon>Fungi</taxon>
        <taxon>Dikarya</taxon>
        <taxon>Ascomycota</taxon>
        <taxon>Pezizomycotina</taxon>
        <taxon>Sordariomycetes</taxon>
        <taxon>Sordariomycetidae</taxon>
        <taxon>Sordariales</taxon>
        <taxon>Lasiosphaeriaceae</taxon>
        <taxon>Lasiosphaeria</taxon>
    </lineage>
</organism>
<name>A0AAJ0MDJ0_9PEZI</name>
<accession>A0AAJ0MDJ0</accession>
<evidence type="ECO:0000313" key="1">
    <source>
        <dbReference type="EMBL" id="KAK3352447.1"/>
    </source>
</evidence>
<dbReference type="EMBL" id="JAUIQD010000004">
    <property type="protein sequence ID" value="KAK3352447.1"/>
    <property type="molecule type" value="Genomic_DNA"/>
</dbReference>
<comment type="caution">
    <text evidence="1">The sequence shown here is derived from an EMBL/GenBank/DDBJ whole genome shotgun (WGS) entry which is preliminary data.</text>
</comment>
<protein>
    <submittedName>
        <fullName evidence="1">Uncharacterized protein</fullName>
    </submittedName>
</protein>